<feature type="compositionally biased region" description="Polar residues" evidence="1">
    <location>
        <begin position="1"/>
        <end position="19"/>
    </location>
</feature>
<feature type="region of interest" description="Disordered" evidence="1">
    <location>
        <begin position="1"/>
        <end position="29"/>
    </location>
</feature>
<feature type="transmembrane region" description="Helical" evidence="2">
    <location>
        <begin position="429"/>
        <end position="451"/>
    </location>
</feature>
<feature type="transmembrane region" description="Helical" evidence="2">
    <location>
        <begin position="381"/>
        <end position="403"/>
    </location>
</feature>
<keyword evidence="4" id="KW-1185">Reference proteome</keyword>
<feature type="transmembrane region" description="Helical" evidence="2">
    <location>
        <begin position="289"/>
        <end position="315"/>
    </location>
</feature>
<sequence>MTQAAPNPTPESNPTSASNPHGVPPGVPHASSSGGSIAMLILGLLFVVLGIGPLIGGASIVAILAQQDDDGFVSSPAVGVAADSYALTSPDQTVASDVPQMPLDIGTIRLSATGQASAELFIGVARQDDVDAYLAGVHHTEVAEVRLAPQVTRLRDHPGEITPDLPGNQDFWIASDTGRGSVELERPAEFGDWAIVVMNADATPGVQVALQAGFRSDWFWPLAAGLFIAGLLLCLIGLPLLILGVIGIGRRLPSGPSPSDVVGYPARLTGELIGTPSSWLWLVKWLLAIPHYVVLVFLWFAFAIASVVAWFAILFTGRYPRPLFNFNVGVLRWSWRVGFYAYSALGTDKYPPFSLAATSYPADFTIEYPQRLSRGLIFVKSWLLALPHLLLIGAVTGSSIVFARPAGGWGRGDWTRGDWAATEWSPESFIRVGGISIVGLLVLVVGVSLLFRSRYPVALFNLLMGINRWGYRVAAYVGLFRDEYPPFRLDQGPRDTEDTAKAAPPQDSSPQDSASQNSASQNSAAQNSRI</sequence>
<dbReference type="EMBL" id="PVTL01000001">
    <property type="protein sequence ID" value="PRY70586.1"/>
    <property type="molecule type" value="Genomic_DNA"/>
</dbReference>
<evidence type="ECO:0000256" key="1">
    <source>
        <dbReference type="SAM" id="MobiDB-lite"/>
    </source>
</evidence>
<feature type="compositionally biased region" description="Basic and acidic residues" evidence="1">
    <location>
        <begin position="488"/>
        <end position="500"/>
    </location>
</feature>
<proteinExistence type="predicted"/>
<name>A0A2T0VK26_9MICO</name>
<keyword evidence="2" id="KW-1133">Transmembrane helix</keyword>
<feature type="compositionally biased region" description="Low complexity" evidence="1">
    <location>
        <begin position="502"/>
        <end position="530"/>
    </location>
</feature>
<protein>
    <submittedName>
        <fullName evidence="3">Uncharacterized protein DUF4389</fullName>
    </submittedName>
</protein>
<evidence type="ECO:0000313" key="4">
    <source>
        <dbReference type="Proteomes" id="UP000237983"/>
    </source>
</evidence>
<feature type="transmembrane region" description="Helical" evidence="2">
    <location>
        <begin position="37"/>
        <end position="65"/>
    </location>
</feature>
<reference evidence="3 4" key="1">
    <citation type="submission" date="2018-03" db="EMBL/GenBank/DDBJ databases">
        <title>Genomic Encyclopedia of Type Strains, Phase III (KMG-III): the genomes of soil and plant-associated and newly described type strains.</title>
        <authorList>
            <person name="Whitman W."/>
        </authorList>
    </citation>
    <scope>NUCLEOTIDE SEQUENCE [LARGE SCALE GENOMIC DNA]</scope>
    <source>
        <strain evidence="3 4">CGMCC 1.12484</strain>
    </source>
</reference>
<dbReference type="Proteomes" id="UP000237983">
    <property type="component" value="Unassembled WGS sequence"/>
</dbReference>
<evidence type="ECO:0000313" key="3">
    <source>
        <dbReference type="EMBL" id="PRY70586.1"/>
    </source>
</evidence>
<comment type="caution">
    <text evidence="3">The sequence shown here is derived from an EMBL/GenBank/DDBJ whole genome shotgun (WGS) entry which is preliminary data.</text>
</comment>
<evidence type="ECO:0000256" key="2">
    <source>
        <dbReference type="SAM" id="Phobius"/>
    </source>
</evidence>
<dbReference type="AlphaFoldDB" id="A0A2T0VK26"/>
<feature type="transmembrane region" description="Helical" evidence="2">
    <location>
        <begin position="218"/>
        <end position="248"/>
    </location>
</feature>
<dbReference type="InterPro" id="IPR025498">
    <property type="entry name" value="DUF4389"/>
</dbReference>
<accession>A0A2T0VK26</accession>
<dbReference type="RefSeq" id="WP_245884474.1">
    <property type="nucleotide sequence ID" value="NZ_PVTL01000001.1"/>
</dbReference>
<keyword evidence="2" id="KW-0812">Transmembrane</keyword>
<keyword evidence="2" id="KW-0472">Membrane</keyword>
<gene>
    <name evidence="3" type="ORF">B0I08_101723</name>
</gene>
<feature type="region of interest" description="Disordered" evidence="1">
    <location>
        <begin position="488"/>
        <end position="530"/>
    </location>
</feature>
<dbReference type="Pfam" id="PF14333">
    <property type="entry name" value="DUF4389"/>
    <property type="match status" value="1"/>
</dbReference>
<organism evidence="3 4">
    <name type="scientific">Glaciihabitans tibetensis</name>
    <dbReference type="NCBI Taxonomy" id="1266600"/>
    <lineage>
        <taxon>Bacteria</taxon>
        <taxon>Bacillati</taxon>
        <taxon>Actinomycetota</taxon>
        <taxon>Actinomycetes</taxon>
        <taxon>Micrococcales</taxon>
        <taxon>Microbacteriaceae</taxon>
        <taxon>Glaciihabitans</taxon>
    </lineage>
</organism>